<evidence type="ECO:0000313" key="4">
    <source>
        <dbReference type="EMBL" id="KKN08508.1"/>
    </source>
</evidence>
<dbReference type="GO" id="GO:0001522">
    <property type="term" value="P:pseudouridine synthesis"/>
    <property type="evidence" value="ECO:0007669"/>
    <property type="project" value="InterPro"/>
</dbReference>
<sequence>MSTAEKDTYTFKRNDEKDVERFVGIEIYATSKFKGIGGEYKKLFKDFIVKEIIHSGKTLSIKEDNKSHPFSKELKDRYTTFNLVKVNRDTFDAIKKIKNNLSIPYSWINYSGLKDKFSISVQKISIKGDYIEKLGRLRIKDIFIRNIQPSKKSVKLGSHKGNNFTIFLRNIENFRNLKEKIDNYISFLNDFGFPNYFGLQRFGRYRPNSHIAGRYLIEGNFKQAFNELVSTTYSTELSDSKIVRRDLRNDGNLEKAYNNFPKSLNYERNMIHHLIENPGDYSGSLNTLPSSLKQLLVSAFQSFLFNKMLTLRVAKGFSLFKPIKGDTISILDDFNGDITRVLYIYGKNYDETIDKALDLNRAVIVLPIIGYNTNLDEFPLAKQWLKEIFKHLNLNKKFFSSEFLNEPKFKGSLRAITSKPIGFKLLQIDDDELYPGKKKVKFEFSLLKGRYATMLIREIIK</sequence>
<dbReference type="InterPro" id="IPR001656">
    <property type="entry name" value="PsdUridine_synth_TruD"/>
</dbReference>
<dbReference type="GO" id="GO:0009982">
    <property type="term" value="F:pseudouridine synthase activity"/>
    <property type="evidence" value="ECO:0007669"/>
    <property type="project" value="InterPro"/>
</dbReference>
<dbReference type="PROSITE" id="PS50984">
    <property type="entry name" value="TRUD"/>
    <property type="match status" value="1"/>
</dbReference>
<dbReference type="PANTHER" id="PTHR13326:SF21">
    <property type="entry name" value="PSEUDOURIDYLATE SYNTHASE PUS7L"/>
    <property type="match status" value="1"/>
</dbReference>
<evidence type="ECO:0000256" key="2">
    <source>
        <dbReference type="ARBA" id="ARBA00023235"/>
    </source>
</evidence>
<evidence type="ECO:0000256" key="1">
    <source>
        <dbReference type="ARBA" id="ARBA00007953"/>
    </source>
</evidence>
<feature type="domain" description="TRUD" evidence="3">
    <location>
        <begin position="192"/>
        <end position="419"/>
    </location>
</feature>
<reference evidence="4" key="1">
    <citation type="journal article" date="2015" name="Nature">
        <title>Complex archaea that bridge the gap between prokaryotes and eukaryotes.</title>
        <authorList>
            <person name="Spang A."/>
            <person name="Saw J.H."/>
            <person name="Jorgensen S.L."/>
            <person name="Zaremba-Niedzwiedzka K."/>
            <person name="Martijn J."/>
            <person name="Lind A.E."/>
            <person name="van Eijk R."/>
            <person name="Schleper C."/>
            <person name="Guy L."/>
            <person name="Ettema T.J."/>
        </authorList>
    </citation>
    <scope>NUCLEOTIDE SEQUENCE</scope>
</reference>
<dbReference type="EMBL" id="LAZR01004449">
    <property type="protein sequence ID" value="KKN08508.1"/>
    <property type="molecule type" value="Genomic_DNA"/>
</dbReference>
<accession>A0A0F9QTG7</accession>
<proteinExistence type="inferred from homology"/>
<dbReference type="PANTHER" id="PTHR13326">
    <property type="entry name" value="TRNA PSEUDOURIDINE SYNTHASE D"/>
    <property type="match status" value="1"/>
</dbReference>
<organism evidence="4">
    <name type="scientific">marine sediment metagenome</name>
    <dbReference type="NCBI Taxonomy" id="412755"/>
    <lineage>
        <taxon>unclassified sequences</taxon>
        <taxon>metagenomes</taxon>
        <taxon>ecological metagenomes</taxon>
    </lineage>
</organism>
<dbReference type="Gene3D" id="1.10.1510.30">
    <property type="match status" value="1"/>
</dbReference>
<dbReference type="InterPro" id="IPR011760">
    <property type="entry name" value="PsdUridine_synth_TruD_insert"/>
</dbReference>
<dbReference type="AlphaFoldDB" id="A0A0F9QTG7"/>
<dbReference type="InterPro" id="IPR042214">
    <property type="entry name" value="TruD_catalytic"/>
</dbReference>
<dbReference type="InterPro" id="IPR020103">
    <property type="entry name" value="PsdUridine_synth_cat_dom_sf"/>
</dbReference>
<dbReference type="PIRSF" id="PIRSF037016">
    <property type="entry name" value="Pseudouridin_synth_euk_prd"/>
    <property type="match status" value="1"/>
</dbReference>
<name>A0A0F9QTG7_9ZZZZ</name>
<comment type="caution">
    <text evidence="4">The sequence shown here is derived from an EMBL/GenBank/DDBJ whole genome shotgun (WGS) entry which is preliminary data.</text>
</comment>
<protein>
    <recommendedName>
        <fullName evidence="3">TRUD domain-containing protein</fullName>
    </recommendedName>
</protein>
<evidence type="ECO:0000259" key="3">
    <source>
        <dbReference type="PROSITE" id="PS50984"/>
    </source>
</evidence>
<comment type="similarity">
    <text evidence="1">Belongs to the pseudouridine synthase TruD family.</text>
</comment>
<gene>
    <name evidence="4" type="ORF">LCGC14_1055980</name>
</gene>
<dbReference type="Gene3D" id="3.30.70.3160">
    <property type="match status" value="1"/>
</dbReference>
<dbReference type="GO" id="GO:0003723">
    <property type="term" value="F:RNA binding"/>
    <property type="evidence" value="ECO:0007669"/>
    <property type="project" value="InterPro"/>
</dbReference>
<dbReference type="SUPFAM" id="SSF55120">
    <property type="entry name" value="Pseudouridine synthase"/>
    <property type="match status" value="1"/>
</dbReference>
<keyword evidence="2" id="KW-0413">Isomerase</keyword>
<dbReference type="Pfam" id="PF01142">
    <property type="entry name" value="TruD"/>
    <property type="match status" value="1"/>
</dbReference>
<dbReference type="NCBIfam" id="TIGR00094">
    <property type="entry name" value="tRNA_TruD_broad"/>
    <property type="match status" value="1"/>
</dbReference>
<dbReference type="Gene3D" id="3.30.2350.20">
    <property type="entry name" value="TruD, catalytic domain"/>
    <property type="match status" value="1"/>
</dbReference>